<dbReference type="AlphaFoldDB" id="A0A3P5XGE9"/>
<dbReference type="PANTHER" id="PTHR30273">
    <property type="entry name" value="PERIPLASMIC SIGNAL SENSOR AND SIGMA FACTOR ACTIVATOR FECR-RELATED"/>
    <property type="match status" value="1"/>
</dbReference>
<gene>
    <name evidence="4" type="ORF">XINFAN_04152</name>
</gene>
<organism evidence="4 5">
    <name type="scientific">Pseudogemmobacter humi</name>
    <dbReference type="NCBI Taxonomy" id="2483812"/>
    <lineage>
        <taxon>Bacteria</taxon>
        <taxon>Pseudomonadati</taxon>
        <taxon>Pseudomonadota</taxon>
        <taxon>Alphaproteobacteria</taxon>
        <taxon>Rhodobacterales</taxon>
        <taxon>Paracoccaceae</taxon>
        <taxon>Pseudogemmobacter</taxon>
    </lineage>
</organism>
<dbReference type="OrthoDB" id="636724at2"/>
<evidence type="ECO:0000313" key="5">
    <source>
        <dbReference type="Proteomes" id="UP000277498"/>
    </source>
</evidence>
<evidence type="ECO:0000313" key="4">
    <source>
        <dbReference type="EMBL" id="VDC33951.1"/>
    </source>
</evidence>
<feature type="domain" description="FecR protein" evidence="2">
    <location>
        <begin position="109"/>
        <end position="199"/>
    </location>
</feature>
<keyword evidence="5" id="KW-1185">Reference proteome</keyword>
<dbReference type="EMBL" id="UXAW01000138">
    <property type="protein sequence ID" value="VDC33951.1"/>
    <property type="molecule type" value="Genomic_DNA"/>
</dbReference>
<protein>
    <submittedName>
        <fullName evidence="4">Fec operon regulator FecR</fullName>
    </submittedName>
</protein>
<dbReference type="InterPro" id="IPR012373">
    <property type="entry name" value="Ferrdict_sens_TM"/>
</dbReference>
<dbReference type="PIRSF" id="PIRSF018266">
    <property type="entry name" value="FecR"/>
    <property type="match status" value="1"/>
</dbReference>
<keyword evidence="1" id="KW-0812">Transmembrane</keyword>
<proteinExistence type="predicted"/>
<evidence type="ECO:0000259" key="2">
    <source>
        <dbReference type="Pfam" id="PF04773"/>
    </source>
</evidence>
<accession>A0A3P5XGE9</accession>
<dbReference type="Pfam" id="PF16344">
    <property type="entry name" value="FecR_C"/>
    <property type="match status" value="1"/>
</dbReference>
<evidence type="ECO:0000259" key="3">
    <source>
        <dbReference type="Pfam" id="PF16344"/>
    </source>
</evidence>
<feature type="transmembrane region" description="Helical" evidence="1">
    <location>
        <begin position="78"/>
        <end position="97"/>
    </location>
</feature>
<dbReference type="Gene3D" id="3.55.50.30">
    <property type="match status" value="1"/>
</dbReference>
<evidence type="ECO:0000256" key="1">
    <source>
        <dbReference type="SAM" id="Phobius"/>
    </source>
</evidence>
<keyword evidence="1" id="KW-0472">Membrane</keyword>
<dbReference type="InterPro" id="IPR006860">
    <property type="entry name" value="FecR"/>
</dbReference>
<sequence>MNGRPTARESLDFERWLATGPAQAAAYRAVAQLVSSVGPDTARAAGKYGVDYLGPDDDLSLPLQRIAALRQRKQRQHVGKIAAGGVLSLLIGGWLWLEHPNAWQNLRADYVTARAERAHYLLSDGSGVLLDADSALDVDFTAEERRVHLLRGTAAFTVSPSDIPFIVEAGTGEALVLGTVFDVSLHGDQQVTVTLASGSLQVMTDKGGEVTLSPGESVSYDKAALHPVEAVDLAETTAWHQGRLIFNNAPLAEVLEQIGRYRPGRILLTDKALGGRRVSGNISLENSEAALRAMQASVGFSMTSIAGRMVIISP</sequence>
<keyword evidence="1" id="KW-1133">Transmembrane helix</keyword>
<dbReference type="PANTHER" id="PTHR30273:SF2">
    <property type="entry name" value="PROTEIN FECR"/>
    <property type="match status" value="1"/>
</dbReference>
<dbReference type="Proteomes" id="UP000277498">
    <property type="component" value="Unassembled WGS sequence"/>
</dbReference>
<dbReference type="Gene3D" id="2.60.120.1440">
    <property type="match status" value="1"/>
</dbReference>
<dbReference type="GO" id="GO:0016989">
    <property type="term" value="F:sigma factor antagonist activity"/>
    <property type="evidence" value="ECO:0007669"/>
    <property type="project" value="TreeGrafter"/>
</dbReference>
<reference evidence="4 5" key="1">
    <citation type="submission" date="2018-11" db="EMBL/GenBank/DDBJ databases">
        <authorList>
            <person name="Criscuolo A."/>
        </authorList>
    </citation>
    <scope>NUCLEOTIDE SEQUENCE [LARGE SCALE GENOMIC DNA]</scope>
    <source>
        <strain evidence="4">ACIP111625</strain>
    </source>
</reference>
<dbReference type="InterPro" id="IPR032508">
    <property type="entry name" value="FecR_C"/>
</dbReference>
<feature type="domain" description="Protein FecR C-terminal" evidence="3">
    <location>
        <begin position="243"/>
        <end position="312"/>
    </location>
</feature>
<dbReference type="Pfam" id="PF04773">
    <property type="entry name" value="FecR"/>
    <property type="match status" value="1"/>
</dbReference>
<name>A0A3P5XGE9_9RHOB</name>